<feature type="region of interest" description="Disordered" evidence="1">
    <location>
        <begin position="376"/>
        <end position="397"/>
    </location>
</feature>
<protein>
    <recommendedName>
        <fullName evidence="4">Genetic interactor of prohibitins 3, mitochondrial</fullName>
    </recommendedName>
</protein>
<dbReference type="InterPro" id="IPR050896">
    <property type="entry name" value="Mito_lipid_metab_GTPase"/>
</dbReference>
<dbReference type="EMBL" id="KV407464">
    <property type="protein sequence ID" value="KZF19976.1"/>
    <property type="molecule type" value="Genomic_DNA"/>
</dbReference>
<dbReference type="RefSeq" id="XP_018185531.1">
    <property type="nucleotide sequence ID" value="XM_018333324.1"/>
</dbReference>
<evidence type="ECO:0008006" key="4">
    <source>
        <dbReference type="Google" id="ProtNLM"/>
    </source>
</evidence>
<keyword evidence="3" id="KW-1185">Reference proteome</keyword>
<evidence type="ECO:0000313" key="2">
    <source>
        <dbReference type="EMBL" id="KZF19976.1"/>
    </source>
</evidence>
<dbReference type="AlphaFoldDB" id="A0A165A5F0"/>
<feature type="region of interest" description="Disordered" evidence="1">
    <location>
        <begin position="641"/>
        <end position="665"/>
    </location>
</feature>
<dbReference type="SUPFAM" id="SSF52540">
    <property type="entry name" value="P-loop containing nucleoside triphosphate hydrolases"/>
    <property type="match status" value="1"/>
</dbReference>
<gene>
    <name evidence="2" type="ORF">L228DRAFT_250393</name>
</gene>
<proteinExistence type="predicted"/>
<reference evidence="2 3" key="1">
    <citation type="journal article" date="2016" name="Fungal Biol.">
        <title>The genome of Xylona heveae provides a window into fungal endophytism.</title>
        <authorList>
            <person name="Gazis R."/>
            <person name="Kuo A."/>
            <person name="Riley R."/>
            <person name="LaButti K."/>
            <person name="Lipzen A."/>
            <person name="Lin J."/>
            <person name="Amirebrahimi M."/>
            <person name="Hesse C.N."/>
            <person name="Spatafora J.W."/>
            <person name="Henrissat B."/>
            <person name="Hainaut M."/>
            <person name="Grigoriev I.V."/>
            <person name="Hibbett D.S."/>
        </authorList>
    </citation>
    <scope>NUCLEOTIDE SEQUENCE [LARGE SCALE GENOMIC DNA]</scope>
    <source>
        <strain evidence="2 3">TC161</strain>
    </source>
</reference>
<dbReference type="Gene3D" id="3.40.50.300">
    <property type="entry name" value="P-loop containing nucleotide triphosphate hydrolases"/>
    <property type="match status" value="1"/>
</dbReference>
<sequence length="675" mass="74192">MRTRFQNHGLLVAKEIRALKGFPLYLCPALFQVRNTHFLTRPRHLIPCPRATKRRQFNLSSTRNQSNGALSPHDRAFPVSCPGCGALAHSVDPDGAGFYSPGGRSVKRLFDQNAKRRKIEDDIFKAALRSADAGLLQELGAADSSPSTKDEDANFQTPFCDRCHNLIHHHSGVSIDHPSIESIADTIAETPHKHNHVYHVIDAADFPLSLIPNIHEHLSAAPQRSQNRRSKAGKYYHGRKTELSFIITRSDLLAPKKEQVDALMPYLLQVLRDALGPFGKDVRLGNVRCVSSKRGWWTKNIKEDIWHRGGGGWLVGKANVGKSNLFEMVFPKGKMGDIKYASLQNQSQKGHDSAAAKPGEYAREIFDQFGKRTSELSALPSDPPVEEDSLLPPAQPETPFPVMPVISSLPGTTASPIRLPFGGGKGELIDLPGLTRDSLDTYVCEDHQADLVMRTRIKPEQHVIKPGKSLLLGGLVRITPTTPDVIVMAYPFVPLPTHVTSNEKAAGIQVQERASGVPVITKPGLGGIISSAGKYPLKWDVTKQRSGPLTNRSAVGLKAEQLPYKIFSTDVLIEGCGWVELVAQVRKKRFEAHEGSVISSQSSTTNTVSEHDYSYPEVEIFSPEGKHIGCRPPMNAWLLGGRKKAPVSQRKSRPRRSMKGAKKAMKQAAKLACSS</sequence>
<organism evidence="2 3">
    <name type="scientific">Xylona heveae (strain CBS 132557 / TC161)</name>
    <dbReference type="NCBI Taxonomy" id="1328760"/>
    <lineage>
        <taxon>Eukaryota</taxon>
        <taxon>Fungi</taxon>
        <taxon>Dikarya</taxon>
        <taxon>Ascomycota</taxon>
        <taxon>Pezizomycotina</taxon>
        <taxon>Xylonomycetes</taxon>
        <taxon>Xylonales</taxon>
        <taxon>Xylonaceae</taxon>
        <taxon>Xylona</taxon>
    </lineage>
</organism>
<name>A0A165A5F0_XYLHT</name>
<dbReference type="GO" id="GO:0005739">
    <property type="term" value="C:mitochondrion"/>
    <property type="evidence" value="ECO:0007669"/>
    <property type="project" value="TreeGrafter"/>
</dbReference>
<accession>A0A165A5F0</accession>
<dbReference type="InterPro" id="IPR027417">
    <property type="entry name" value="P-loop_NTPase"/>
</dbReference>
<dbReference type="PANTHER" id="PTHR46434">
    <property type="entry name" value="GENETIC INTERACTOR OF PROHIBITINS 3, MITOCHONDRIAL"/>
    <property type="match status" value="1"/>
</dbReference>
<dbReference type="GeneID" id="28898461"/>
<dbReference type="STRING" id="1328760.A0A165A5F0"/>
<dbReference type="InParanoid" id="A0A165A5F0"/>
<evidence type="ECO:0000256" key="1">
    <source>
        <dbReference type="SAM" id="MobiDB-lite"/>
    </source>
</evidence>
<dbReference type="OMA" id="GWLNNKP"/>
<dbReference type="OrthoDB" id="1696305at2759"/>
<evidence type="ECO:0000313" key="3">
    <source>
        <dbReference type="Proteomes" id="UP000076632"/>
    </source>
</evidence>
<dbReference type="Proteomes" id="UP000076632">
    <property type="component" value="Unassembled WGS sequence"/>
</dbReference>
<dbReference type="PANTHER" id="PTHR46434:SF1">
    <property type="entry name" value="GENETIC INTERACTOR OF PROHIBITINS 3, MITOCHONDRIAL"/>
    <property type="match status" value="1"/>
</dbReference>